<evidence type="ECO:0000259" key="4">
    <source>
        <dbReference type="SMART" id="SM00796"/>
    </source>
</evidence>
<organism evidence="5 6">
    <name type="scientific">Halobacillus karajensis</name>
    <dbReference type="NCBI Taxonomy" id="195088"/>
    <lineage>
        <taxon>Bacteria</taxon>
        <taxon>Bacillati</taxon>
        <taxon>Bacillota</taxon>
        <taxon>Bacilli</taxon>
        <taxon>Bacillales</taxon>
        <taxon>Bacillaceae</taxon>
        <taxon>Halobacillus</taxon>
    </lineage>
</organism>
<evidence type="ECO:0000256" key="1">
    <source>
        <dbReference type="ARBA" id="ARBA00022741"/>
    </source>
</evidence>
<accession>A0A024P5J1</accession>
<dbReference type="InterPro" id="IPR003833">
    <property type="entry name" value="CT_C_D"/>
</dbReference>
<sequence length="237" mass="26887">MNMNIQPLGDQALIIDLGDSISEDINKQVRSISSQLDQIHPDWMIEYIPAFTTITVIYNPLYIAKQSTYQDLLPFEWARKELLTLLSDFTNDQNKTRTVEIPVCYGGEWGPDLTQVASHNRMSEEEVIEIHLNGDYLVYMIGFAPGFPYIGGMDKEIATPRRDDPRLSIPAGSVGVAGEQTGVYPIETPGGWQLIGRTPLKLFDPERDSPSLLQAGDRVRFTRIHEKEYKKIEEDEK</sequence>
<dbReference type="SMART" id="SM00796">
    <property type="entry name" value="AHS1"/>
    <property type="match status" value="1"/>
</dbReference>
<dbReference type="InterPro" id="IPR029000">
    <property type="entry name" value="Cyclophilin-like_dom_sf"/>
</dbReference>
<gene>
    <name evidence="5" type="primary">kipI</name>
    <name evidence="5" type="ORF">BN983_02307</name>
</gene>
<dbReference type="GO" id="GO:0005524">
    <property type="term" value="F:ATP binding"/>
    <property type="evidence" value="ECO:0007669"/>
    <property type="project" value="UniProtKB-KW"/>
</dbReference>
<dbReference type="InterPro" id="IPR010016">
    <property type="entry name" value="PxpB"/>
</dbReference>
<keyword evidence="1" id="KW-0547">Nucleotide-binding</keyword>
<dbReference type="PANTHER" id="PTHR34698">
    <property type="entry name" value="5-OXOPROLINASE SUBUNIT B"/>
    <property type="match status" value="1"/>
</dbReference>
<evidence type="ECO:0000256" key="2">
    <source>
        <dbReference type="ARBA" id="ARBA00022801"/>
    </source>
</evidence>
<dbReference type="Gene3D" id="3.30.1360.40">
    <property type="match status" value="1"/>
</dbReference>
<dbReference type="NCBIfam" id="TIGR00370">
    <property type="entry name" value="5-oxoprolinase subunit PxpB"/>
    <property type="match status" value="1"/>
</dbReference>
<evidence type="ECO:0000256" key="3">
    <source>
        <dbReference type="ARBA" id="ARBA00022840"/>
    </source>
</evidence>
<comment type="caution">
    <text evidence="5">The sequence shown here is derived from an EMBL/GenBank/DDBJ whole genome shotgun (WGS) entry which is preliminary data.</text>
</comment>
<keyword evidence="3" id="KW-0067">ATP-binding</keyword>
<name>A0A024P5J1_9BACI</name>
<dbReference type="SUPFAM" id="SSF50891">
    <property type="entry name" value="Cyclophilin-like"/>
    <property type="match status" value="1"/>
</dbReference>
<reference evidence="5 6" key="2">
    <citation type="submission" date="2014-05" db="EMBL/GenBank/DDBJ databases">
        <title>Draft genome sequence of Halobacillus karajensis HK-03.</title>
        <authorList>
            <person name="Khelaifia S."/>
            <person name="Croce O."/>
            <person name="Lagier J.C."/>
            <person name="Raoult D."/>
        </authorList>
    </citation>
    <scope>NUCLEOTIDE SEQUENCE [LARGE SCALE GENOMIC DNA]</scope>
    <source>
        <strain evidence="5 6">HD-03</strain>
    </source>
</reference>
<dbReference type="GO" id="GO:0016787">
    <property type="term" value="F:hydrolase activity"/>
    <property type="evidence" value="ECO:0007669"/>
    <property type="project" value="UniProtKB-KW"/>
</dbReference>
<feature type="domain" description="Carboxyltransferase" evidence="4">
    <location>
        <begin position="3"/>
        <end position="213"/>
    </location>
</feature>
<reference evidence="6" key="1">
    <citation type="submission" date="2014-03" db="EMBL/GenBank/DDBJ databases">
        <authorList>
            <person name="Urmite Genomes U."/>
        </authorList>
    </citation>
    <scope>NUCLEOTIDE SEQUENCE [LARGE SCALE GENOMIC DNA]</scope>
    <source>
        <strain evidence="6">HD-03</strain>
    </source>
</reference>
<dbReference type="EMBL" id="CCDI010000002">
    <property type="protein sequence ID" value="CDQ24043.1"/>
    <property type="molecule type" value="Genomic_DNA"/>
</dbReference>
<dbReference type="Proteomes" id="UP000028868">
    <property type="component" value="Unassembled WGS sequence"/>
</dbReference>
<dbReference type="PANTHER" id="PTHR34698:SF2">
    <property type="entry name" value="5-OXOPROLINASE SUBUNIT B"/>
    <property type="match status" value="1"/>
</dbReference>
<dbReference type="RefSeq" id="WP_035508523.1">
    <property type="nucleotide sequence ID" value="NZ_CCDH010000003.1"/>
</dbReference>
<dbReference type="Pfam" id="PF02682">
    <property type="entry name" value="CT_C_D"/>
    <property type="match status" value="1"/>
</dbReference>
<proteinExistence type="predicted"/>
<dbReference type="SUPFAM" id="SSF160467">
    <property type="entry name" value="PH0987 N-terminal domain-like"/>
    <property type="match status" value="1"/>
</dbReference>
<evidence type="ECO:0000313" key="5">
    <source>
        <dbReference type="EMBL" id="CDQ24043.1"/>
    </source>
</evidence>
<keyword evidence="2" id="KW-0378">Hydrolase</keyword>
<keyword evidence="6" id="KW-1185">Reference proteome</keyword>
<dbReference type="OrthoDB" id="9778567at2"/>
<dbReference type="Gene3D" id="2.40.100.10">
    <property type="entry name" value="Cyclophilin-like"/>
    <property type="match status" value="1"/>
</dbReference>
<evidence type="ECO:0000313" key="6">
    <source>
        <dbReference type="Proteomes" id="UP000028868"/>
    </source>
</evidence>
<protein>
    <submittedName>
        <fullName evidence="5">Sporulation inhibitor KipI</fullName>
    </submittedName>
</protein>
<dbReference type="AlphaFoldDB" id="A0A024P5J1"/>